<evidence type="ECO:0000256" key="12">
    <source>
        <dbReference type="RuleBase" id="RU000688"/>
    </source>
</evidence>
<dbReference type="CDD" id="cd15936">
    <property type="entry name" value="7tmA_OR4D-like"/>
    <property type="match status" value="1"/>
</dbReference>
<dbReference type="PROSITE" id="PS00237">
    <property type="entry name" value="G_PROTEIN_RECEP_F1_1"/>
    <property type="match status" value="1"/>
</dbReference>
<proteinExistence type="inferred from homology"/>
<feature type="transmembrane region" description="Helical" evidence="14">
    <location>
        <begin position="559"/>
        <end position="579"/>
    </location>
</feature>
<dbReference type="GO" id="GO:0004930">
    <property type="term" value="F:G protein-coupled receptor activity"/>
    <property type="evidence" value="ECO:0007669"/>
    <property type="project" value="UniProtKB-KW"/>
</dbReference>
<feature type="domain" description="G-protein coupled receptors family 1 profile" evidence="15">
    <location>
        <begin position="247"/>
        <end position="493"/>
    </location>
</feature>
<keyword evidence="17" id="KW-1185">Reference proteome</keyword>
<feature type="transmembrane region" description="Helical" evidence="14">
    <location>
        <begin position="307"/>
        <end position="326"/>
    </location>
</feature>
<dbReference type="SUPFAM" id="SSF81321">
    <property type="entry name" value="Family A G protein-coupled receptor-like"/>
    <property type="match status" value="3"/>
</dbReference>
<evidence type="ECO:0000256" key="11">
    <source>
        <dbReference type="ARBA" id="ARBA00061640"/>
    </source>
</evidence>
<evidence type="ECO:0000256" key="7">
    <source>
        <dbReference type="ARBA" id="ARBA00023040"/>
    </source>
</evidence>
<dbReference type="GO" id="GO:0005886">
    <property type="term" value="C:plasma membrane"/>
    <property type="evidence" value="ECO:0007669"/>
    <property type="project" value="UniProtKB-ARBA"/>
</dbReference>
<organism evidence="16 17">
    <name type="scientific">Cnephaeus nilssonii</name>
    <name type="common">Northern bat</name>
    <name type="synonym">Eptesicus nilssonii</name>
    <dbReference type="NCBI Taxonomy" id="3371016"/>
    <lineage>
        <taxon>Eukaryota</taxon>
        <taxon>Metazoa</taxon>
        <taxon>Chordata</taxon>
        <taxon>Craniata</taxon>
        <taxon>Vertebrata</taxon>
        <taxon>Euteleostomi</taxon>
        <taxon>Mammalia</taxon>
        <taxon>Eutheria</taxon>
        <taxon>Laurasiatheria</taxon>
        <taxon>Chiroptera</taxon>
        <taxon>Yangochiroptera</taxon>
        <taxon>Vespertilionidae</taxon>
        <taxon>Cnephaeus</taxon>
    </lineage>
</organism>
<dbReference type="Gene3D" id="3.30.70.1820">
    <property type="entry name" value="L1 transposable element, RRM domain"/>
    <property type="match status" value="1"/>
</dbReference>
<keyword evidence="3" id="KW-0716">Sensory transduction</keyword>
<feature type="transmembrane region" description="Helical" evidence="14">
    <location>
        <begin position="599"/>
        <end position="620"/>
    </location>
</feature>
<dbReference type="InterPro" id="IPR017452">
    <property type="entry name" value="GPCR_Rhodpsn_7TM"/>
</dbReference>
<dbReference type="PRINTS" id="PR00245">
    <property type="entry name" value="OLFACTORYR"/>
</dbReference>
<feature type="domain" description="G-protein coupled receptors family 1 profile" evidence="15">
    <location>
        <begin position="567"/>
        <end position="854"/>
    </location>
</feature>
<evidence type="ECO:0000256" key="6">
    <source>
        <dbReference type="ARBA" id="ARBA00022989"/>
    </source>
</evidence>
<dbReference type="GO" id="GO:0004984">
    <property type="term" value="F:olfactory receptor activity"/>
    <property type="evidence" value="ECO:0007669"/>
    <property type="project" value="InterPro"/>
</dbReference>
<feature type="transmembrane region" description="Helical" evidence="14">
    <location>
        <begin position="476"/>
        <end position="495"/>
    </location>
</feature>
<evidence type="ECO:0000256" key="1">
    <source>
        <dbReference type="ARBA" id="ARBA00003929"/>
    </source>
</evidence>
<feature type="transmembrane region" description="Helical" evidence="14">
    <location>
        <begin position="640"/>
        <end position="662"/>
    </location>
</feature>
<feature type="region of interest" description="Disordered" evidence="13">
    <location>
        <begin position="67"/>
        <end position="100"/>
    </location>
</feature>
<comment type="subcellular location">
    <subcellularLocation>
        <location evidence="2">Membrane</location>
        <topology evidence="2">Multi-pass membrane protein</topology>
    </subcellularLocation>
</comment>
<feature type="transmembrane region" description="Helical" evidence="14">
    <location>
        <begin position="1074"/>
        <end position="1094"/>
    </location>
</feature>
<comment type="function">
    <text evidence="1">Putative odorant or sperm cell receptor.</text>
</comment>
<dbReference type="Pfam" id="PF02994">
    <property type="entry name" value="Transposase_22"/>
    <property type="match status" value="1"/>
</dbReference>
<keyword evidence="5" id="KW-0552">Olfaction</keyword>
<comment type="similarity">
    <text evidence="12">Belongs to the G-protein coupled receptor 1 family.</text>
</comment>
<dbReference type="InterPro" id="IPR050427">
    <property type="entry name" value="Olfactory_Receptors"/>
</dbReference>
<dbReference type="Gene3D" id="1.20.1070.10">
    <property type="entry name" value="Rhodopsin 7-helix transmembrane proteins"/>
    <property type="match status" value="3"/>
</dbReference>
<evidence type="ECO:0000256" key="10">
    <source>
        <dbReference type="ARBA" id="ARBA00023224"/>
    </source>
</evidence>
<feature type="transmembrane region" description="Helical" evidence="14">
    <location>
        <begin position="443"/>
        <end position="464"/>
    </location>
</feature>
<dbReference type="PROSITE" id="PS50262">
    <property type="entry name" value="G_PROTEIN_RECEP_F1_2"/>
    <property type="match status" value="3"/>
</dbReference>
<evidence type="ECO:0000259" key="15">
    <source>
        <dbReference type="PROSITE" id="PS50262"/>
    </source>
</evidence>
<dbReference type="InterPro" id="IPR000725">
    <property type="entry name" value="Olfact_rcpt"/>
</dbReference>
<dbReference type="InterPro" id="IPR043636">
    <property type="entry name" value="L1_RRM_dom"/>
</dbReference>
<dbReference type="PANTHER" id="PTHR48002">
    <property type="entry name" value="OLFACTORY RECEPTOR"/>
    <property type="match status" value="1"/>
</dbReference>
<name>A0AA40HRB0_CNENI</name>
<evidence type="ECO:0000256" key="3">
    <source>
        <dbReference type="ARBA" id="ARBA00022606"/>
    </source>
</evidence>
<feature type="transmembrane region" description="Helical" evidence="14">
    <location>
        <begin position="346"/>
        <end position="370"/>
    </location>
</feature>
<evidence type="ECO:0000256" key="2">
    <source>
        <dbReference type="ARBA" id="ARBA00004141"/>
    </source>
</evidence>
<feature type="transmembrane region" description="Helical" evidence="14">
    <location>
        <begin position="231"/>
        <end position="255"/>
    </location>
</feature>
<feature type="transmembrane region" description="Helical" evidence="14">
    <location>
        <begin position="915"/>
        <end position="939"/>
    </location>
</feature>
<feature type="domain" description="G-protein coupled receptors family 1 profile" evidence="15">
    <location>
        <begin position="931"/>
        <end position="1156"/>
    </location>
</feature>
<evidence type="ECO:0000256" key="5">
    <source>
        <dbReference type="ARBA" id="ARBA00022725"/>
    </source>
</evidence>
<feature type="transmembrane region" description="Helical" evidence="14">
    <location>
        <begin position="411"/>
        <end position="431"/>
    </location>
</feature>
<evidence type="ECO:0000313" key="17">
    <source>
        <dbReference type="Proteomes" id="UP001177744"/>
    </source>
</evidence>
<dbReference type="PRINTS" id="PR00237">
    <property type="entry name" value="GPCRRHODOPSN"/>
</dbReference>
<evidence type="ECO:0000313" key="16">
    <source>
        <dbReference type="EMBL" id="KAK1335827.1"/>
    </source>
</evidence>
<dbReference type="InterPro" id="IPR000276">
    <property type="entry name" value="GPCR_Rhodpsn"/>
</dbReference>
<keyword evidence="9 12" id="KW-0675">Receptor</keyword>
<reference evidence="16" key="1">
    <citation type="submission" date="2023-06" db="EMBL/GenBank/DDBJ databases">
        <title>Reference genome for the Northern bat (Eptesicus nilssonii), a most northern bat species.</title>
        <authorList>
            <person name="Laine V.N."/>
            <person name="Pulliainen A.T."/>
            <person name="Lilley T.M."/>
        </authorList>
    </citation>
    <scope>NUCLEOTIDE SEQUENCE</scope>
    <source>
        <strain evidence="16">BLF_Eptnil</strain>
        <tissue evidence="16">Kidney</tissue>
    </source>
</reference>
<evidence type="ECO:0000256" key="14">
    <source>
        <dbReference type="SAM" id="Phobius"/>
    </source>
</evidence>
<evidence type="ECO:0000256" key="8">
    <source>
        <dbReference type="ARBA" id="ARBA00023136"/>
    </source>
</evidence>
<accession>A0AA40HRB0</accession>
<keyword evidence="8 14" id="KW-0472">Membrane</keyword>
<keyword evidence="6 14" id="KW-1133">Transmembrane helix</keyword>
<keyword evidence="4 12" id="KW-0812">Transmembrane</keyword>
<dbReference type="FunFam" id="3.30.70.1820:FF:000002">
    <property type="entry name" value="LINE-1 retrotransposable element ORF1 protein"/>
    <property type="match status" value="1"/>
</dbReference>
<feature type="transmembrane region" description="Helical" evidence="14">
    <location>
        <begin position="1139"/>
        <end position="1158"/>
    </location>
</feature>
<sequence length="1180" mass="134686">MRRQRNRSQMTEMEESKLLDIEFKTTVIRLLENLLETSKKFSEILEDMKKDELEIKHTLTEIKNNIQRSNSRLEDPKNQVKDLKYEETKNTQPEKQKPKRIQKVEDSVRSLWDNFKCTNIQIMEVPEEEREQDIKNLFEEIMTENFPYLVKEIDLQVQEVQRTPNKRNPKRTTPRHIIIEMSRAKDKERILKTAREKQTLQKVIPIMRQSNHTTVREFVFLEFTRFRELEFFLFVFFLAVYVTTVLGNALIVVSITCDSHLHTPMYFLLRNKSVLDIVFSSVTVPKLLVDLLSERKTISYNGCMAQIFFFHFAGGADIFFLSVMAYDRYLAISKPLHYVTIMRREVWVALVVASWVGGGLHSIVQIILMLPLPFCGPNTLDAFYCDVPQVVKLACTDTFALELLMISNNGLVTLLWFLLLLGSYTAILVMLRSHSGEGRKKALSTCTSHIVVVTLHFVPCVYIYCRPFTTLPMDTAVSINNTVITPMLNPMIYTLRNQEMKSAMKRLKRRLGPSEVVNWGEHSLKQKGEKEDDSMELKSGTRVKEFIFLGLTQKQELSWVYVTTLLGNLLIMVVVSFAFRHPPPDPLTTSLPQTPTMYFLLRNLSLTDICFSSITAPKVLVDLLLQRKTIAFSGCLTQMFFFHLVGGVDVFSLLVMALDWYVAISKPMHYPPGRGGLVHSIIQISLLLPLPFCGPNVLDTFYYDVPQILNLARTDTVVLELLISDNGLLTTLEEGREIESQKHRSAASCTDVPAIKVHARDWNRTWDPSVHRPMLYPLSQTGFGLYGHIVSSTVRSQAGEGRRKAISTCTAHITVVTLHFVPCIYAWPFTALPTDKAMAVTFTVISPLLNPLIYTLRTQEMKSATKRLKRRLALSDRIVQNYMRKRKHDSMELGNGTRVKEFIFLGLTQSQDLSLVLFLFLCLVYISTLLGNFLIMVTVTCESRLHTPMYFLLRNLAILDICFSSITAPKVLVDLLSKIKTISYASCMTQMFFFHLLAPALYDHHEEGACTALIAASWAGGFVHSIVQISLLLPLPFCGPNVLDTFYCDVSQVLNLACTDTFALELLMISNNGLVATLWFFFLLVSYTVILMMLRSQAGEGRRKAISTCTAHITVVTVHFVPCIYVYARPFTALPTDKAIAVTFTVISPLLNPLIYTLRNEEMKSAMRRLKRRLMLSVME</sequence>
<evidence type="ECO:0000256" key="9">
    <source>
        <dbReference type="ARBA" id="ARBA00023170"/>
    </source>
</evidence>
<dbReference type="Proteomes" id="UP001177744">
    <property type="component" value="Unassembled WGS sequence"/>
</dbReference>
<comment type="similarity">
    <text evidence="11">Belongs to the transposase 22 family.</text>
</comment>
<dbReference type="Pfam" id="PF13853">
    <property type="entry name" value="7tm_4"/>
    <property type="match status" value="5"/>
</dbReference>
<feature type="compositionally biased region" description="Basic and acidic residues" evidence="13">
    <location>
        <begin position="71"/>
        <end position="100"/>
    </location>
</feature>
<comment type="caution">
    <text evidence="16">The sequence shown here is derived from an EMBL/GenBank/DDBJ whole genome shotgun (WGS) entry which is preliminary data.</text>
</comment>
<keyword evidence="7 12" id="KW-0297">G-protein coupled receptor</keyword>
<feature type="transmembrane region" description="Helical" evidence="14">
    <location>
        <begin position="1106"/>
        <end position="1127"/>
    </location>
</feature>
<keyword evidence="10 12" id="KW-0807">Transducer</keyword>
<protein>
    <recommendedName>
        <fullName evidence="15">G-protein coupled receptors family 1 profile domain-containing protein</fullName>
    </recommendedName>
</protein>
<dbReference type="FunFam" id="1.20.1070.10:FF:000007">
    <property type="entry name" value="Olfactory receptor"/>
    <property type="match status" value="2"/>
</dbReference>
<dbReference type="EMBL" id="JAULJE010000013">
    <property type="protein sequence ID" value="KAK1335827.1"/>
    <property type="molecule type" value="Genomic_DNA"/>
</dbReference>
<evidence type="ECO:0000256" key="4">
    <source>
        <dbReference type="ARBA" id="ARBA00022692"/>
    </source>
</evidence>
<dbReference type="AlphaFoldDB" id="A0AA40HRB0"/>
<gene>
    <name evidence="16" type="ORF">QTO34_003622</name>
</gene>
<evidence type="ECO:0000256" key="13">
    <source>
        <dbReference type="SAM" id="MobiDB-lite"/>
    </source>
</evidence>